<accession>A0A1B0B363</accession>
<dbReference type="EMBL" id="JXJN01007770">
    <property type="status" value="NOT_ANNOTATED_CDS"/>
    <property type="molecule type" value="Genomic_DNA"/>
</dbReference>
<feature type="domain" description="Protein RED C-terminal" evidence="2">
    <location>
        <begin position="151"/>
        <end position="211"/>
    </location>
</feature>
<dbReference type="InterPro" id="IPR039896">
    <property type="entry name" value="Red-like"/>
</dbReference>
<dbReference type="InterPro" id="IPR012492">
    <property type="entry name" value="RED_C"/>
</dbReference>
<evidence type="ECO:0000313" key="3">
    <source>
        <dbReference type="EnsemblMetazoa" id="GPPI017330-PA"/>
    </source>
</evidence>
<keyword evidence="4" id="KW-1185">Reference proteome</keyword>
<dbReference type="PANTHER" id="PTHR12765">
    <property type="entry name" value="RED PROTEIN IK FACTOR CYTOKINE IK"/>
    <property type="match status" value="1"/>
</dbReference>
<dbReference type="VEuPathDB" id="VectorBase:GPPI017330"/>
<sequence length="211" mass="24888">MNNNIDYIVYHLYANEMRELVIWIENATLVERKKQYQEAEPHTKAFAKSRSEIGDSVERLALCFNLMQFFAVNHEYESKHIFVHYKYARSFYIQTHFGLGEQLTCELKKAKVSSGCHENKRIKQHYYSILTPNIARIVIYLIETLASGRSETKKGPIGRWDFDTQEEYSDYMSTKEALPKAAFQYGKKLQDGRKTRKHKTDKNEKAELDRE</sequence>
<organism evidence="3 4">
    <name type="scientific">Glossina palpalis gambiensis</name>
    <dbReference type="NCBI Taxonomy" id="67801"/>
    <lineage>
        <taxon>Eukaryota</taxon>
        <taxon>Metazoa</taxon>
        <taxon>Ecdysozoa</taxon>
        <taxon>Arthropoda</taxon>
        <taxon>Hexapoda</taxon>
        <taxon>Insecta</taxon>
        <taxon>Pterygota</taxon>
        <taxon>Neoptera</taxon>
        <taxon>Endopterygota</taxon>
        <taxon>Diptera</taxon>
        <taxon>Brachycera</taxon>
        <taxon>Muscomorpha</taxon>
        <taxon>Hippoboscoidea</taxon>
        <taxon>Glossinidae</taxon>
        <taxon>Glossina</taxon>
    </lineage>
</organism>
<reference evidence="4" key="1">
    <citation type="submission" date="2015-01" db="EMBL/GenBank/DDBJ databases">
        <authorList>
            <person name="Aksoy S."/>
            <person name="Warren W."/>
            <person name="Wilson R.K."/>
        </authorList>
    </citation>
    <scope>NUCLEOTIDE SEQUENCE [LARGE SCALE GENOMIC DNA]</scope>
    <source>
        <strain evidence="4">IAEA</strain>
    </source>
</reference>
<dbReference type="AlphaFoldDB" id="A0A1B0B363"/>
<dbReference type="Proteomes" id="UP000092460">
    <property type="component" value="Unassembled WGS sequence"/>
</dbReference>
<dbReference type="STRING" id="67801.A0A1B0B363"/>
<feature type="region of interest" description="Disordered" evidence="1">
    <location>
        <begin position="185"/>
        <end position="211"/>
    </location>
</feature>
<reference evidence="3" key="2">
    <citation type="submission" date="2020-05" db="UniProtKB">
        <authorList>
            <consortium name="EnsemblMetazoa"/>
        </authorList>
    </citation>
    <scope>IDENTIFICATION</scope>
    <source>
        <strain evidence="3">IAEA</strain>
    </source>
</reference>
<dbReference type="Pfam" id="PF07807">
    <property type="entry name" value="RED_C"/>
    <property type="match status" value="1"/>
</dbReference>
<evidence type="ECO:0000313" key="4">
    <source>
        <dbReference type="Proteomes" id="UP000092460"/>
    </source>
</evidence>
<proteinExistence type="predicted"/>
<name>A0A1B0B363_9MUSC</name>
<evidence type="ECO:0000256" key="1">
    <source>
        <dbReference type="SAM" id="MobiDB-lite"/>
    </source>
</evidence>
<feature type="compositionally biased region" description="Basic and acidic residues" evidence="1">
    <location>
        <begin position="201"/>
        <end position="211"/>
    </location>
</feature>
<dbReference type="EnsemblMetazoa" id="GPPI017330-RA">
    <property type="protein sequence ID" value="GPPI017330-PA"/>
    <property type="gene ID" value="GPPI017330"/>
</dbReference>
<evidence type="ECO:0000259" key="2">
    <source>
        <dbReference type="Pfam" id="PF07807"/>
    </source>
</evidence>
<protein>
    <recommendedName>
        <fullName evidence="2">Protein RED C-terminal domain-containing protein</fullName>
    </recommendedName>
</protein>